<feature type="transmembrane region" description="Helical" evidence="6">
    <location>
        <begin position="110"/>
        <end position="132"/>
    </location>
</feature>
<evidence type="ECO:0000313" key="8">
    <source>
        <dbReference type="Proteomes" id="UP000199021"/>
    </source>
</evidence>
<name>A0A1H9MLT3_9BACT</name>
<dbReference type="OrthoDB" id="9783692at2"/>
<feature type="transmembrane region" description="Helical" evidence="6">
    <location>
        <begin position="229"/>
        <end position="250"/>
    </location>
</feature>
<evidence type="ECO:0000256" key="2">
    <source>
        <dbReference type="ARBA" id="ARBA00007511"/>
    </source>
</evidence>
<keyword evidence="4 6" id="KW-1133">Transmembrane helix</keyword>
<feature type="transmembrane region" description="Helical" evidence="6">
    <location>
        <begin position="6"/>
        <end position="23"/>
    </location>
</feature>
<evidence type="ECO:0000256" key="3">
    <source>
        <dbReference type="ARBA" id="ARBA00022692"/>
    </source>
</evidence>
<dbReference type="AlphaFoldDB" id="A0A1H9MLT3"/>
<dbReference type="PANTHER" id="PTHR30238">
    <property type="entry name" value="MEMBRANE BOUND PREDICTED REDOX MODULATOR"/>
    <property type="match status" value="1"/>
</dbReference>
<comment type="similarity">
    <text evidence="2">Belongs to the TerC family.</text>
</comment>
<dbReference type="Pfam" id="PF03741">
    <property type="entry name" value="TerC"/>
    <property type="match status" value="1"/>
</dbReference>
<dbReference type="GO" id="GO:0016020">
    <property type="term" value="C:membrane"/>
    <property type="evidence" value="ECO:0007669"/>
    <property type="project" value="UniProtKB-SubCell"/>
</dbReference>
<evidence type="ECO:0000256" key="5">
    <source>
        <dbReference type="ARBA" id="ARBA00023136"/>
    </source>
</evidence>
<keyword evidence="8" id="KW-1185">Reference proteome</keyword>
<gene>
    <name evidence="7" type="ORF">SAMN05444359_13013</name>
</gene>
<evidence type="ECO:0000256" key="4">
    <source>
        <dbReference type="ARBA" id="ARBA00022989"/>
    </source>
</evidence>
<accession>A0A1H9MLT3</accession>
<feature type="transmembrane region" description="Helical" evidence="6">
    <location>
        <begin position="286"/>
        <end position="306"/>
    </location>
</feature>
<evidence type="ECO:0000313" key="7">
    <source>
        <dbReference type="EMBL" id="SER24656.1"/>
    </source>
</evidence>
<dbReference type="FunCoup" id="A0A1H9MLT3">
    <property type="interactions" value="193"/>
</dbReference>
<feature type="transmembrane region" description="Helical" evidence="6">
    <location>
        <begin position="262"/>
        <end position="280"/>
    </location>
</feature>
<comment type="subcellular location">
    <subcellularLocation>
        <location evidence="1">Membrane</location>
        <topology evidence="1">Multi-pass membrane protein</topology>
    </subcellularLocation>
</comment>
<dbReference type="EMBL" id="FOFB01000030">
    <property type="protein sequence ID" value="SER24656.1"/>
    <property type="molecule type" value="Genomic_DNA"/>
</dbReference>
<feature type="transmembrane region" description="Helical" evidence="6">
    <location>
        <begin position="200"/>
        <end position="223"/>
    </location>
</feature>
<proteinExistence type="inferred from homology"/>
<dbReference type="InterPro" id="IPR005496">
    <property type="entry name" value="Integral_membrane_TerC"/>
</dbReference>
<keyword evidence="5 6" id="KW-0472">Membrane</keyword>
<dbReference type="Proteomes" id="UP000199021">
    <property type="component" value="Unassembled WGS sequence"/>
</dbReference>
<dbReference type="InterPro" id="IPR022369">
    <property type="entry name" value="Integral_membrane_TerC_rswitch"/>
</dbReference>
<sequence>MSTLWIGFIVFVALLLFLDLFVLNKEDHVPRTREALKWTAMWTAIGLSFSAVIWLAYGNGWIASELSPQQATINYLTGYLVELSLSMDNVFVIALIFKYFKVPAKYQHRVLFWGILGAIVFRLLMILAGVYLLEQFDWMFYVFGLLLLYSAANLFGQEDDTPPAENPIIVFIRRLVPVTKSYHGNHFWIKRKGIRAATPLFIALMMVETTDVIFAIDSIPAILGITTDPFIVFSSNIMAILGLRSLYFVLSSMMDKFGHLKYSLALILVFVGVKMLLHQVWHAPDWVSLVVIFVLLTGGVVVSLVMPPEGKEIV</sequence>
<dbReference type="NCBIfam" id="TIGR03718">
    <property type="entry name" value="R_switched_Alx"/>
    <property type="match status" value="1"/>
</dbReference>
<evidence type="ECO:0000256" key="6">
    <source>
        <dbReference type="SAM" id="Phobius"/>
    </source>
</evidence>
<reference evidence="8" key="1">
    <citation type="submission" date="2016-10" db="EMBL/GenBank/DDBJ databases">
        <authorList>
            <person name="Varghese N."/>
            <person name="Submissions S."/>
        </authorList>
    </citation>
    <scope>NUCLEOTIDE SEQUENCE [LARGE SCALE GENOMIC DNA]</scope>
    <source>
        <strain evidence="8">DSM 24740</strain>
    </source>
</reference>
<feature type="transmembrane region" description="Helical" evidence="6">
    <location>
        <begin position="138"/>
        <end position="156"/>
    </location>
</feature>
<evidence type="ECO:0000256" key="1">
    <source>
        <dbReference type="ARBA" id="ARBA00004141"/>
    </source>
</evidence>
<protein>
    <submittedName>
        <fullName evidence="7">Tellurite resistance protein TerC</fullName>
    </submittedName>
</protein>
<dbReference type="PANTHER" id="PTHR30238:SF0">
    <property type="entry name" value="THYLAKOID MEMBRANE PROTEIN TERC, CHLOROPLASTIC"/>
    <property type="match status" value="1"/>
</dbReference>
<organism evidence="7 8">
    <name type="scientific">Neolewinella agarilytica</name>
    <dbReference type="NCBI Taxonomy" id="478744"/>
    <lineage>
        <taxon>Bacteria</taxon>
        <taxon>Pseudomonadati</taxon>
        <taxon>Bacteroidota</taxon>
        <taxon>Saprospiria</taxon>
        <taxon>Saprospirales</taxon>
        <taxon>Lewinellaceae</taxon>
        <taxon>Neolewinella</taxon>
    </lineage>
</organism>
<dbReference type="InParanoid" id="A0A1H9MLT3"/>
<dbReference type="RefSeq" id="WP_090172383.1">
    <property type="nucleotide sequence ID" value="NZ_FOFB01000030.1"/>
</dbReference>
<feature type="transmembrane region" description="Helical" evidence="6">
    <location>
        <begin position="77"/>
        <end position="98"/>
    </location>
</feature>
<feature type="transmembrane region" description="Helical" evidence="6">
    <location>
        <begin position="35"/>
        <end position="57"/>
    </location>
</feature>
<keyword evidence="3 6" id="KW-0812">Transmembrane</keyword>